<reference evidence="2 3" key="1">
    <citation type="submission" date="2013-03" db="EMBL/GenBank/DDBJ databases">
        <authorList>
            <person name="Warren W."/>
            <person name="Wilson R.K."/>
        </authorList>
    </citation>
    <scope>NUCLEOTIDE SEQUENCE</scope>
</reference>
<evidence type="ECO:0000313" key="2">
    <source>
        <dbReference type="Ensembl" id="ENSMFAP00000060112.1"/>
    </source>
</evidence>
<organism evidence="2 3">
    <name type="scientific">Macaca fascicularis</name>
    <name type="common">Crab-eating macaque</name>
    <name type="synonym">Cynomolgus monkey</name>
    <dbReference type="NCBI Taxonomy" id="9541"/>
    <lineage>
        <taxon>Eukaryota</taxon>
        <taxon>Metazoa</taxon>
        <taxon>Chordata</taxon>
        <taxon>Craniata</taxon>
        <taxon>Vertebrata</taxon>
        <taxon>Euteleostomi</taxon>
        <taxon>Mammalia</taxon>
        <taxon>Eutheria</taxon>
        <taxon>Euarchontoglires</taxon>
        <taxon>Primates</taxon>
        <taxon>Haplorrhini</taxon>
        <taxon>Catarrhini</taxon>
        <taxon>Cercopithecidae</taxon>
        <taxon>Cercopithecinae</taxon>
        <taxon>Macaca</taxon>
    </lineage>
</organism>
<evidence type="ECO:0000313" key="3">
    <source>
        <dbReference type="Proteomes" id="UP000233100"/>
    </source>
</evidence>
<dbReference type="GeneTree" id="ENSGT01050000248445"/>
<keyword evidence="3" id="KW-1185">Reference proteome</keyword>
<evidence type="ECO:0000256" key="1">
    <source>
        <dbReference type="SAM" id="MobiDB-lite"/>
    </source>
</evidence>
<protein>
    <submittedName>
        <fullName evidence="2">Uncharacterized protein</fullName>
    </submittedName>
</protein>
<name>A0A7N9D6R0_MACFA</name>
<reference evidence="2" key="2">
    <citation type="submission" date="2025-08" db="UniProtKB">
        <authorList>
            <consortium name="Ensembl"/>
        </authorList>
    </citation>
    <scope>IDENTIFICATION</scope>
</reference>
<dbReference type="Proteomes" id="UP000233100">
    <property type="component" value="Chromosome 14"/>
</dbReference>
<proteinExistence type="predicted"/>
<dbReference type="Ensembl" id="ENSMFAT00000087662.1">
    <property type="protein sequence ID" value="ENSMFAP00000060112.1"/>
    <property type="gene ID" value="ENSMFAG00000047180.1"/>
</dbReference>
<accession>A0A7N9D6R0</accession>
<dbReference type="AlphaFoldDB" id="A0A7N9D6R0"/>
<feature type="compositionally biased region" description="Polar residues" evidence="1">
    <location>
        <begin position="1"/>
        <end position="12"/>
    </location>
</feature>
<feature type="region of interest" description="Disordered" evidence="1">
    <location>
        <begin position="1"/>
        <end position="51"/>
    </location>
</feature>
<sequence length="296" mass="32768">MVHTQVQGTLWQSAGHPLPGKDTSCIKETRVSGVRRPKAGPRGEPSHGRRRNLKVWVQSLRSCTGSTRGHSRWTGSSRVCSNWTGSRMTHSLRRSSRVCSSWTGSRMTHNLKSKSRACSNCIGSSHKSHSHPWSPHRSHSWSRNRSTPSSLSLSGCCLHSSWRQGSILAGLGQCCGFLMFDAVRHLPRPQSSATLYLIPADAPRDVVSSLWQLWLRMARFSALGKECILCLPPPYSWTSLCGQGDGLCDYRREVHIARSLGTCEKSFLLLWNYLWTGSSLGGKQSLEQNLRGGGGL</sequence>
<reference evidence="2" key="3">
    <citation type="submission" date="2025-09" db="UniProtKB">
        <authorList>
            <consortium name="Ensembl"/>
        </authorList>
    </citation>
    <scope>IDENTIFICATION</scope>
</reference>